<dbReference type="RefSeq" id="WP_162371034.1">
    <property type="nucleotide sequence ID" value="NZ_JAAEEH010000034.1"/>
</dbReference>
<name>A0A7X5HXA3_9FIRM</name>
<protein>
    <submittedName>
        <fullName evidence="1">Uncharacterized protein</fullName>
    </submittedName>
</protein>
<reference evidence="1 2" key="1">
    <citation type="submission" date="2020-01" db="EMBL/GenBank/DDBJ databases">
        <title>Anaeroalcalibacter tamaniensis gen. nov., sp. nov., moderately halophilic strictly anaerobic fermenter bacterium from mud volcano of Taman peninsula.</title>
        <authorList>
            <person name="Frolova A."/>
            <person name="Merkel A.Y."/>
            <person name="Slobodkin A.I."/>
        </authorList>
    </citation>
    <scope>NUCLEOTIDE SEQUENCE [LARGE SCALE GENOMIC DNA]</scope>
    <source>
        <strain evidence="1 2">F-3ap</strain>
    </source>
</reference>
<gene>
    <name evidence="1" type="ORF">GXN74_11215</name>
</gene>
<sequence>MNSTGTSTWPGALGVLYRKEGVKTFEEQLHIYREDKTPVVHRKRDMGQVNALLARGGDPA</sequence>
<organism evidence="1 2">
    <name type="scientific">Anaerotalea alkaliphila</name>
    <dbReference type="NCBI Taxonomy" id="2662126"/>
    <lineage>
        <taxon>Bacteria</taxon>
        <taxon>Bacillati</taxon>
        <taxon>Bacillota</taxon>
        <taxon>Clostridia</taxon>
        <taxon>Eubacteriales</taxon>
        <taxon>Anaerotalea</taxon>
    </lineage>
</organism>
<evidence type="ECO:0000313" key="2">
    <source>
        <dbReference type="Proteomes" id="UP000461585"/>
    </source>
</evidence>
<dbReference type="AlphaFoldDB" id="A0A7X5HXA3"/>
<proteinExistence type="predicted"/>
<dbReference type="Proteomes" id="UP000461585">
    <property type="component" value="Unassembled WGS sequence"/>
</dbReference>
<comment type="caution">
    <text evidence="1">The sequence shown here is derived from an EMBL/GenBank/DDBJ whole genome shotgun (WGS) entry which is preliminary data.</text>
</comment>
<evidence type="ECO:0000313" key="1">
    <source>
        <dbReference type="EMBL" id="NDL68310.1"/>
    </source>
</evidence>
<accession>A0A7X5HXA3</accession>
<dbReference type="EMBL" id="JAAEEH010000034">
    <property type="protein sequence ID" value="NDL68310.1"/>
    <property type="molecule type" value="Genomic_DNA"/>
</dbReference>
<keyword evidence="2" id="KW-1185">Reference proteome</keyword>